<feature type="transmembrane region" description="Helical" evidence="1">
    <location>
        <begin position="153"/>
        <end position="174"/>
    </location>
</feature>
<gene>
    <name evidence="2" type="ordered locus">PCC7424_0022</name>
</gene>
<feature type="transmembrane region" description="Helical" evidence="1">
    <location>
        <begin position="209"/>
        <end position="229"/>
    </location>
</feature>
<dbReference type="HOGENOM" id="CLU_051659_0_0_3"/>
<dbReference type="AlphaFoldDB" id="B7K808"/>
<protein>
    <submittedName>
        <fullName evidence="2">Uncharacterized protein</fullName>
    </submittedName>
</protein>
<evidence type="ECO:0000313" key="3">
    <source>
        <dbReference type="Proteomes" id="UP000002384"/>
    </source>
</evidence>
<proteinExistence type="predicted"/>
<keyword evidence="1" id="KW-1133">Transmembrane helix</keyword>
<dbReference type="RefSeq" id="WP_012597447.1">
    <property type="nucleotide sequence ID" value="NC_011729.1"/>
</dbReference>
<reference evidence="3" key="1">
    <citation type="journal article" date="2011" name="MBio">
        <title>Novel metabolic attributes of the genus Cyanothece, comprising a group of unicellular nitrogen-fixing Cyanobacteria.</title>
        <authorList>
            <person name="Bandyopadhyay A."/>
            <person name="Elvitigala T."/>
            <person name="Welsh E."/>
            <person name="Stockel J."/>
            <person name="Liberton M."/>
            <person name="Min H."/>
            <person name="Sherman L.A."/>
            <person name="Pakrasi H.B."/>
        </authorList>
    </citation>
    <scope>NUCLEOTIDE SEQUENCE [LARGE SCALE GENOMIC DNA]</scope>
    <source>
        <strain evidence="3">PCC 7424</strain>
    </source>
</reference>
<dbReference type="eggNOG" id="COG0392">
    <property type="taxonomic scope" value="Bacteria"/>
</dbReference>
<feature type="transmembrane region" description="Helical" evidence="1">
    <location>
        <begin position="274"/>
        <end position="303"/>
    </location>
</feature>
<feature type="transmembrane region" description="Helical" evidence="1">
    <location>
        <begin position="45"/>
        <end position="70"/>
    </location>
</feature>
<keyword evidence="1" id="KW-0472">Membrane</keyword>
<feature type="transmembrane region" description="Helical" evidence="1">
    <location>
        <begin position="241"/>
        <end position="268"/>
    </location>
</feature>
<organism evidence="2 3">
    <name type="scientific">Gloeothece citriformis (strain PCC 7424)</name>
    <name type="common">Cyanothece sp. (strain PCC 7424)</name>
    <dbReference type="NCBI Taxonomy" id="65393"/>
    <lineage>
        <taxon>Bacteria</taxon>
        <taxon>Bacillati</taxon>
        <taxon>Cyanobacteriota</taxon>
        <taxon>Cyanophyceae</taxon>
        <taxon>Oscillatoriophycideae</taxon>
        <taxon>Chroococcales</taxon>
        <taxon>Aphanothecaceae</taxon>
        <taxon>Gloeothece</taxon>
        <taxon>Gloeothece citriformis</taxon>
    </lineage>
</organism>
<dbReference type="STRING" id="65393.PCC7424_0022"/>
<name>B7K808_GLOC7</name>
<evidence type="ECO:0000256" key="1">
    <source>
        <dbReference type="SAM" id="Phobius"/>
    </source>
</evidence>
<dbReference type="KEGG" id="cyc:PCC7424_0022"/>
<keyword evidence="3" id="KW-1185">Reference proteome</keyword>
<feature type="transmembrane region" description="Helical" evidence="1">
    <location>
        <begin position="116"/>
        <end position="141"/>
    </location>
</feature>
<keyword evidence="1" id="KW-0812">Transmembrane</keyword>
<dbReference type="OrthoDB" id="2542372at2"/>
<dbReference type="EMBL" id="CP001291">
    <property type="protein sequence ID" value="ACK68496.1"/>
    <property type="molecule type" value="Genomic_DNA"/>
</dbReference>
<sequence length="320" mass="35108">MKKVISTLKKLLRWGILGGILFFLIKTLTDHFSEVTAVRITPQGWLMLGIAATVTFLAHIWSGWVWSWILKMFKQPVQPTWAIQVYLKTNIAKYLPGNFWHFYGRIWAVNKIGGSIGAASLSVLLEPLLMAAAALLVALVSHQLGLIKTEHNYNILVLQVLGLGLVLLGIHPLILNPVMDWLSRLKNKTTENPSVKLDQYPLIPLLGELGFLGLRGMGFILTLTALMTVNGSDIPQLMSVFSFAWLLGLIVPGAPGGLGIFEATIISLLDPKQFPIAIILTTVALYRVISILAEVMGAGLATLSSLKLNLRQQGTGNREQ</sequence>
<feature type="transmembrane region" description="Helical" evidence="1">
    <location>
        <begin position="12"/>
        <end position="33"/>
    </location>
</feature>
<dbReference type="Proteomes" id="UP000002384">
    <property type="component" value="Chromosome"/>
</dbReference>
<evidence type="ECO:0000313" key="2">
    <source>
        <dbReference type="EMBL" id="ACK68496.1"/>
    </source>
</evidence>
<accession>B7K808</accession>